<feature type="region of interest" description="Disordered" evidence="1">
    <location>
        <begin position="50"/>
        <end position="78"/>
    </location>
</feature>
<organism evidence="2 3">
    <name type="scientific">Liparis tanakae</name>
    <name type="common">Tanaka's snailfish</name>
    <dbReference type="NCBI Taxonomy" id="230148"/>
    <lineage>
        <taxon>Eukaryota</taxon>
        <taxon>Metazoa</taxon>
        <taxon>Chordata</taxon>
        <taxon>Craniata</taxon>
        <taxon>Vertebrata</taxon>
        <taxon>Euteleostomi</taxon>
        <taxon>Actinopterygii</taxon>
        <taxon>Neopterygii</taxon>
        <taxon>Teleostei</taxon>
        <taxon>Neoteleostei</taxon>
        <taxon>Acanthomorphata</taxon>
        <taxon>Eupercaria</taxon>
        <taxon>Perciformes</taxon>
        <taxon>Cottioidei</taxon>
        <taxon>Cottales</taxon>
        <taxon>Liparidae</taxon>
        <taxon>Liparis</taxon>
    </lineage>
</organism>
<dbReference type="Proteomes" id="UP000314294">
    <property type="component" value="Unassembled WGS sequence"/>
</dbReference>
<proteinExistence type="predicted"/>
<gene>
    <name evidence="2" type="ORF">EYF80_048199</name>
</gene>
<protein>
    <submittedName>
        <fullName evidence="2">Uncharacterized protein</fullName>
    </submittedName>
</protein>
<comment type="caution">
    <text evidence="2">The sequence shown here is derived from an EMBL/GenBank/DDBJ whole genome shotgun (WGS) entry which is preliminary data.</text>
</comment>
<feature type="compositionally biased region" description="Polar residues" evidence="1">
    <location>
        <begin position="15"/>
        <end position="24"/>
    </location>
</feature>
<dbReference type="EMBL" id="SRLO01001092">
    <property type="protein sequence ID" value="TNN41625.1"/>
    <property type="molecule type" value="Genomic_DNA"/>
</dbReference>
<name>A0A4Z2FL39_9TELE</name>
<feature type="compositionally biased region" description="Low complexity" evidence="1">
    <location>
        <begin position="364"/>
        <end position="379"/>
    </location>
</feature>
<sequence length="390" mass="42067">MVFRSSSKLRKDSEATSFSSTNTWRQRHTGTPEVLVQQDALEARGRAVQNHRYRLEERDGAGEDSNTDTTGREDGTLTVTLTPTGVCARREHLQNDDLEEKKGRGEVMHTLTLHPEFKSHNGPGQLAFVSVSGWHHTEKDGERHRTAQTSTEGRPPYVNLPGPEHNPTLGPVAGNVTGRRGAHRNVEGTGGGSRSNVSGGGPAHIPMFLEEDPAPMFLEEALTPMFLEEALTPMFLEEALTPMFLEEALTPMSAEASVCASLSSVGMRWYLACSAPVMLPVVAAAGGGHPGQWDVHKVYERPARILMKRNGKCHGWSLGLLRCVASSTATVDIWVSNEGITLVHQMVPSRPTGCLSRDSDGADVSVPSSSSSSSSSPSSMGPLLGTWLLL</sequence>
<feature type="region of interest" description="Disordered" evidence="1">
    <location>
        <begin position="352"/>
        <end position="385"/>
    </location>
</feature>
<reference evidence="2 3" key="1">
    <citation type="submission" date="2019-03" db="EMBL/GenBank/DDBJ databases">
        <title>First draft genome of Liparis tanakae, snailfish: a comprehensive survey of snailfish specific genes.</title>
        <authorList>
            <person name="Kim W."/>
            <person name="Song I."/>
            <person name="Jeong J.-H."/>
            <person name="Kim D."/>
            <person name="Kim S."/>
            <person name="Ryu S."/>
            <person name="Song J.Y."/>
            <person name="Lee S.K."/>
        </authorList>
    </citation>
    <scope>NUCLEOTIDE SEQUENCE [LARGE SCALE GENOMIC DNA]</scope>
    <source>
        <tissue evidence="2">Muscle</tissue>
    </source>
</reference>
<evidence type="ECO:0000256" key="1">
    <source>
        <dbReference type="SAM" id="MobiDB-lite"/>
    </source>
</evidence>
<evidence type="ECO:0000313" key="2">
    <source>
        <dbReference type="EMBL" id="TNN41625.1"/>
    </source>
</evidence>
<evidence type="ECO:0000313" key="3">
    <source>
        <dbReference type="Proteomes" id="UP000314294"/>
    </source>
</evidence>
<dbReference type="AlphaFoldDB" id="A0A4Z2FL39"/>
<keyword evidence="3" id="KW-1185">Reference proteome</keyword>
<accession>A0A4Z2FL39</accession>
<feature type="region of interest" description="Disordered" evidence="1">
    <location>
        <begin position="139"/>
        <end position="166"/>
    </location>
</feature>
<feature type="region of interest" description="Disordered" evidence="1">
    <location>
        <begin position="1"/>
        <end position="36"/>
    </location>
</feature>